<dbReference type="RefSeq" id="WP_145910210.1">
    <property type="nucleotide sequence ID" value="NZ_BAAAMZ010000009.1"/>
</dbReference>
<keyword evidence="4" id="KW-0645">Protease</keyword>
<keyword evidence="5" id="KW-0378">Hydrolase</keyword>
<dbReference type="AlphaFoldDB" id="A0A561T782"/>
<accession>A0A561T782</accession>
<proteinExistence type="inferred from homology"/>
<dbReference type="SUPFAM" id="SSF53474">
    <property type="entry name" value="alpha/beta-Hydrolases"/>
    <property type="match status" value="1"/>
</dbReference>
<evidence type="ECO:0000259" key="8">
    <source>
        <dbReference type="Pfam" id="PF00326"/>
    </source>
</evidence>
<protein>
    <recommendedName>
        <fullName evidence="3">prolyl oligopeptidase</fullName>
        <ecNumber evidence="3">3.4.21.26</ecNumber>
    </recommendedName>
</protein>
<sequence>MHSSTDAESAAPPAPRSPTAADQLGERTVPDPYRPLEDPRSPGTLAWAAAQRDLYARTRKSWPSVEEFRSALTRLTSFDHLTPPQFAGGQAFFTQRGADADRPVLVVERDGVRRTLVDPGAQGVLGAWVPDPTGRLVAHQLAEGGSEEYTLRITAVADGRTVDQPVEGCRYGAVAWTADGSAFYYGRGEAVRLHRIGTPGAADTEVLTLPEGAEPDVTTGAGGDLLVVVATDQLGAGNRLWTADLRQAPWEQPQLTELASEGWTTPWPAADGTLYLLTDADAPRGRLLVRPPGAAHPRELLPEDEHAVLDSFAILDGPELARPELLALRSLAGRPLITRHDLHTGAPLGELALPGGGAVTELTFHPGGHQAWFGYSDRTTPETVHRYDARTGELTVWRSAGLPGPVPELTVSEVEYRASDGTPVRLLLTRPAGAPPGPLPTVLQGYGAFGEPQVADYYAAALAWAEWGGQFAVACVRGGGEHGEEWHRAGMREHKQRGIDDFTDAARHLLAAGYCAEGQLGAFGQSAGGLLVAAALTQHPELFGAVAATAAPLDLARYQLTGYGPYWTEEFGDREVPEELGWLLGYSPYHRVRQGAPYPAVLLTAFDDDARVDPLHSRKMCAALQHATGSGRPVLLRQGAGLGHGVHARPARLSYFADVLAFFAAALERKPELDHGHRDMTPD</sequence>
<evidence type="ECO:0000256" key="3">
    <source>
        <dbReference type="ARBA" id="ARBA00011897"/>
    </source>
</evidence>
<evidence type="ECO:0000256" key="2">
    <source>
        <dbReference type="ARBA" id="ARBA00005228"/>
    </source>
</evidence>
<dbReference type="GO" id="GO:0004252">
    <property type="term" value="F:serine-type endopeptidase activity"/>
    <property type="evidence" value="ECO:0007669"/>
    <property type="project" value="UniProtKB-EC"/>
</dbReference>
<evidence type="ECO:0000313" key="11">
    <source>
        <dbReference type="Proteomes" id="UP000317940"/>
    </source>
</evidence>
<dbReference type="PANTHER" id="PTHR42881:SF2">
    <property type="entry name" value="PROLYL ENDOPEPTIDASE"/>
    <property type="match status" value="1"/>
</dbReference>
<organism evidence="10 11">
    <name type="scientific">Kitasatospora viridis</name>
    <dbReference type="NCBI Taxonomy" id="281105"/>
    <lineage>
        <taxon>Bacteria</taxon>
        <taxon>Bacillati</taxon>
        <taxon>Actinomycetota</taxon>
        <taxon>Actinomycetes</taxon>
        <taxon>Kitasatosporales</taxon>
        <taxon>Streptomycetaceae</taxon>
        <taxon>Kitasatospora</taxon>
    </lineage>
</organism>
<dbReference type="Pfam" id="PF00326">
    <property type="entry name" value="Peptidase_S9"/>
    <property type="match status" value="1"/>
</dbReference>
<keyword evidence="11" id="KW-1185">Reference proteome</keyword>
<dbReference type="OrthoDB" id="9801421at2"/>
<dbReference type="GO" id="GO:0070012">
    <property type="term" value="F:oligopeptidase activity"/>
    <property type="evidence" value="ECO:0007669"/>
    <property type="project" value="TreeGrafter"/>
</dbReference>
<reference evidence="10 11" key="1">
    <citation type="submission" date="2019-06" db="EMBL/GenBank/DDBJ databases">
        <title>Sequencing the genomes of 1000 actinobacteria strains.</title>
        <authorList>
            <person name="Klenk H.-P."/>
        </authorList>
    </citation>
    <scope>NUCLEOTIDE SEQUENCE [LARGE SCALE GENOMIC DNA]</scope>
    <source>
        <strain evidence="10 11">DSM 44826</strain>
    </source>
</reference>
<feature type="compositionally biased region" description="Low complexity" evidence="7">
    <location>
        <begin position="7"/>
        <end position="21"/>
    </location>
</feature>
<name>A0A561T782_9ACTN</name>
<dbReference type="InterPro" id="IPR001375">
    <property type="entry name" value="Peptidase_S9_cat"/>
</dbReference>
<dbReference type="Proteomes" id="UP000317940">
    <property type="component" value="Unassembled WGS sequence"/>
</dbReference>
<comment type="caution">
    <text evidence="10">The sequence shown here is derived from an EMBL/GenBank/DDBJ whole genome shotgun (WGS) entry which is preliminary data.</text>
</comment>
<feature type="domain" description="Peptidase S9A N-terminal" evidence="9">
    <location>
        <begin position="12"/>
        <end position="399"/>
    </location>
</feature>
<dbReference type="InterPro" id="IPR023302">
    <property type="entry name" value="Pept_S9A_N"/>
</dbReference>
<feature type="compositionally biased region" description="Basic and acidic residues" evidence="7">
    <location>
        <begin position="24"/>
        <end position="40"/>
    </location>
</feature>
<evidence type="ECO:0000256" key="1">
    <source>
        <dbReference type="ARBA" id="ARBA00001070"/>
    </source>
</evidence>
<feature type="region of interest" description="Disordered" evidence="7">
    <location>
        <begin position="1"/>
        <end position="42"/>
    </location>
</feature>
<dbReference type="PANTHER" id="PTHR42881">
    <property type="entry name" value="PROLYL ENDOPEPTIDASE"/>
    <property type="match status" value="1"/>
</dbReference>
<dbReference type="EMBL" id="VIWT01000004">
    <property type="protein sequence ID" value="TWF82957.1"/>
    <property type="molecule type" value="Genomic_DNA"/>
</dbReference>
<dbReference type="GO" id="GO:0006508">
    <property type="term" value="P:proteolysis"/>
    <property type="evidence" value="ECO:0007669"/>
    <property type="project" value="UniProtKB-KW"/>
</dbReference>
<evidence type="ECO:0000259" key="9">
    <source>
        <dbReference type="Pfam" id="PF02897"/>
    </source>
</evidence>
<dbReference type="PROSITE" id="PS00708">
    <property type="entry name" value="PRO_ENDOPEP_SER"/>
    <property type="match status" value="1"/>
</dbReference>
<dbReference type="Pfam" id="PF02897">
    <property type="entry name" value="Peptidase_S9_N"/>
    <property type="match status" value="1"/>
</dbReference>
<dbReference type="InterPro" id="IPR002470">
    <property type="entry name" value="Peptidase_S9A"/>
</dbReference>
<dbReference type="PRINTS" id="PR00862">
    <property type="entry name" value="PROLIGOPTASE"/>
</dbReference>
<evidence type="ECO:0000256" key="7">
    <source>
        <dbReference type="SAM" id="MobiDB-lite"/>
    </source>
</evidence>
<evidence type="ECO:0000256" key="4">
    <source>
        <dbReference type="ARBA" id="ARBA00022670"/>
    </source>
</evidence>
<dbReference type="SUPFAM" id="SSF50993">
    <property type="entry name" value="Peptidase/esterase 'gauge' domain"/>
    <property type="match status" value="1"/>
</dbReference>
<dbReference type="GO" id="GO:0005829">
    <property type="term" value="C:cytosol"/>
    <property type="evidence" value="ECO:0007669"/>
    <property type="project" value="TreeGrafter"/>
</dbReference>
<dbReference type="Gene3D" id="3.40.50.1820">
    <property type="entry name" value="alpha/beta hydrolase"/>
    <property type="match status" value="1"/>
</dbReference>
<gene>
    <name evidence="10" type="ORF">FHX73_14440</name>
</gene>
<comment type="catalytic activity">
    <reaction evidence="1">
        <text>Hydrolysis of Pro-|-Xaa &gt;&gt; Ala-|-Xaa in oligopeptides.</text>
        <dbReference type="EC" id="3.4.21.26"/>
    </reaction>
</comment>
<keyword evidence="6" id="KW-0720">Serine protease</keyword>
<comment type="similarity">
    <text evidence="2">Belongs to the peptidase S9A family.</text>
</comment>
<dbReference type="EC" id="3.4.21.26" evidence="3"/>
<dbReference type="InterPro" id="IPR002471">
    <property type="entry name" value="Pept_S9_AS"/>
</dbReference>
<evidence type="ECO:0000313" key="10">
    <source>
        <dbReference type="EMBL" id="TWF82957.1"/>
    </source>
</evidence>
<feature type="domain" description="Peptidase S9 prolyl oligopeptidase catalytic" evidence="8">
    <location>
        <begin position="463"/>
        <end position="668"/>
    </location>
</feature>
<evidence type="ECO:0000256" key="6">
    <source>
        <dbReference type="ARBA" id="ARBA00022825"/>
    </source>
</evidence>
<dbReference type="InterPro" id="IPR029058">
    <property type="entry name" value="AB_hydrolase_fold"/>
</dbReference>
<dbReference type="InterPro" id="IPR051167">
    <property type="entry name" value="Prolyl_oligopep/macrocyclase"/>
</dbReference>
<dbReference type="Gene3D" id="2.130.10.120">
    <property type="entry name" value="Prolyl oligopeptidase, N-terminal domain"/>
    <property type="match status" value="1"/>
</dbReference>
<evidence type="ECO:0000256" key="5">
    <source>
        <dbReference type="ARBA" id="ARBA00022801"/>
    </source>
</evidence>